<evidence type="ECO:0000259" key="4">
    <source>
        <dbReference type="PROSITE" id="PS01360"/>
    </source>
</evidence>
<sequence>MVFPSSRSASPVPRYRRRRMAYSRGEESATHIDLDVHFDTLEAGVLGLHNKVAPTSPSAKPREEPLKDVRLRCAGSRTCGWFMGAVVASVGGIPLELPQPVRFLLKRYTGRRCTHCLDPVYSIGFTCHYCEVPRYCCRECMVAHQRHGHALVCAHLKLAYGQRAGVVANEINQDIRLVAWWTSLGGSRYSVLADANAAMDIAIEYFLDTLDEGDLTYRVIYTKETSEAKLRGMPEEAVMGYSTMLLKEVFYSAVRDGFHGLASACLYQLFRHCASNPITLEVHDDFYTIFNYEDFEGPVNTVEEYVSHTRPLHCLALLHMERALRSTISNDFWKSIRDAKEVLVALFSVYMSDPCKELEEIQPVIDLQRVETLFLLSKALLIMAARTPREDCIATLETAEKCLSQALLINCVQQDDRLHAACLFRLSILQRLYNEPERILEAEDLKQKGMMLLRSSGSVTQPAERRGDGRG</sequence>
<accession>A0A7G2C8Z6</accession>
<dbReference type="Proteomes" id="UP000515908">
    <property type="component" value="Chromosome 06"/>
</dbReference>
<dbReference type="OrthoDB" id="274996at2759"/>
<dbReference type="InterPro" id="IPR002893">
    <property type="entry name" value="Znf_MYND"/>
</dbReference>
<evidence type="ECO:0000256" key="3">
    <source>
        <dbReference type="ARBA" id="ARBA00022833"/>
    </source>
</evidence>
<evidence type="ECO:0000256" key="1">
    <source>
        <dbReference type="ARBA" id="ARBA00022723"/>
    </source>
</evidence>
<dbReference type="GO" id="GO:0008270">
    <property type="term" value="F:zinc ion binding"/>
    <property type="evidence" value="ECO:0007669"/>
    <property type="project" value="UniProtKB-KW"/>
</dbReference>
<keyword evidence="6" id="KW-1185">Reference proteome</keyword>
<name>A0A7G2C8Z6_9TRYP</name>
<evidence type="ECO:0000313" key="6">
    <source>
        <dbReference type="Proteomes" id="UP000515908"/>
    </source>
</evidence>
<keyword evidence="1" id="KW-0479">Metal-binding</keyword>
<organism evidence="5 6">
    <name type="scientific">Angomonas deanei</name>
    <dbReference type="NCBI Taxonomy" id="59799"/>
    <lineage>
        <taxon>Eukaryota</taxon>
        <taxon>Discoba</taxon>
        <taxon>Euglenozoa</taxon>
        <taxon>Kinetoplastea</taxon>
        <taxon>Metakinetoplastina</taxon>
        <taxon>Trypanosomatida</taxon>
        <taxon>Trypanosomatidae</taxon>
        <taxon>Strigomonadinae</taxon>
        <taxon>Angomonas</taxon>
    </lineage>
</organism>
<dbReference type="VEuPathDB" id="TriTrypDB:ADEAN_000345700"/>
<evidence type="ECO:0000256" key="2">
    <source>
        <dbReference type="ARBA" id="ARBA00022771"/>
    </source>
</evidence>
<dbReference type="PROSITE" id="PS01360">
    <property type="entry name" value="ZF_MYND_1"/>
    <property type="match status" value="1"/>
</dbReference>
<protein>
    <recommendedName>
        <fullName evidence="4">MYND-type domain-containing protein</fullName>
    </recommendedName>
</protein>
<proteinExistence type="predicted"/>
<feature type="domain" description="MYND-type" evidence="4">
    <location>
        <begin position="113"/>
        <end position="153"/>
    </location>
</feature>
<evidence type="ECO:0000313" key="5">
    <source>
        <dbReference type="EMBL" id="CAD2215999.1"/>
    </source>
</evidence>
<keyword evidence="3" id="KW-0862">Zinc</keyword>
<reference evidence="5 6" key="1">
    <citation type="submission" date="2020-08" db="EMBL/GenBank/DDBJ databases">
        <authorList>
            <person name="Newling K."/>
            <person name="Davey J."/>
            <person name="Forrester S."/>
        </authorList>
    </citation>
    <scope>NUCLEOTIDE SEQUENCE [LARGE SCALE GENOMIC DNA]</scope>
    <source>
        <strain evidence="6">Crithidia deanei Carvalho (ATCC PRA-265)</strain>
    </source>
</reference>
<keyword evidence="2" id="KW-0863">Zinc-finger</keyword>
<dbReference type="AlphaFoldDB" id="A0A7G2C8Z6"/>
<dbReference type="EMBL" id="LR877150">
    <property type="protein sequence ID" value="CAD2215999.1"/>
    <property type="molecule type" value="Genomic_DNA"/>
</dbReference>
<gene>
    <name evidence="5" type="ORF">ADEAN_000345700</name>
</gene>